<organism evidence="1">
    <name type="scientific">viral metagenome</name>
    <dbReference type="NCBI Taxonomy" id="1070528"/>
    <lineage>
        <taxon>unclassified sequences</taxon>
        <taxon>metagenomes</taxon>
        <taxon>organismal metagenomes</taxon>
    </lineage>
</organism>
<accession>A0A6C0JFW3</accession>
<protein>
    <submittedName>
        <fullName evidence="1">Uncharacterized protein</fullName>
    </submittedName>
</protein>
<dbReference type="AlphaFoldDB" id="A0A6C0JFW3"/>
<reference evidence="1" key="1">
    <citation type="journal article" date="2020" name="Nature">
        <title>Giant virus diversity and host interactions through global metagenomics.</title>
        <authorList>
            <person name="Schulz F."/>
            <person name="Roux S."/>
            <person name="Paez-Espino D."/>
            <person name="Jungbluth S."/>
            <person name="Walsh D.A."/>
            <person name="Denef V.J."/>
            <person name="McMahon K.D."/>
            <person name="Konstantinidis K.T."/>
            <person name="Eloe-Fadrosh E.A."/>
            <person name="Kyrpides N.C."/>
            <person name="Woyke T."/>
        </authorList>
    </citation>
    <scope>NUCLEOTIDE SEQUENCE</scope>
    <source>
        <strain evidence="1">GVMAG-M-3300026093-6</strain>
    </source>
</reference>
<sequence length="406" mass="47577">MNNLSDYYQVNINKPEIIKHFSDVSTILVINSLDRNKYLFPNPNNYIIEIDDNFRDVLEIELISIDYEYNRLIIDNSNSHLYFEDTNNNYLYKIIMPNGIYDLQNEIVSKFNYIYGMTKGIDDNIKNDIVVKYNDILDNMYFLINYDNINQINKLNLLYKGRELSYPSTLYGDILTDTDIFEYRQKTNGKFFGFSEKDFSNKLKVLKLNIEYISNYDHKLIIEFLNNEEYNIFNNILSINDNDLIITFKNIDNLIYNINHSDIKGFKTNNETNKIEIIVTISSILQNIVIGNPDLCTNIILGDINYDLKRDLSIFLDIKELNRLNSKNKNVNNSFASIPVNHANKIYFDNTKNYGTIKYFNPPLRNMDKLSISFKDINGEVLENNGKENSIVFAIKCLNNQKSINN</sequence>
<evidence type="ECO:0000313" key="1">
    <source>
        <dbReference type="EMBL" id="QHU03347.1"/>
    </source>
</evidence>
<name>A0A6C0JFW3_9ZZZZ</name>
<proteinExistence type="predicted"/>
<dbReference type="EMBL" id="MN740374">
    <property type="protein sequence ID" value="QHU03347.1"/>
    <property type="molecule type" value="Genomic_DNA"/>
</dbReference>